<dbReference type="InterPro" id="IPR015422">
    <property type="entry name" value="PyrdxlP-dep_Trfase_small"/>
</dbReference>
<dbReference type="SUPFAM" id="SSF53383">
    <property type="entry name" value="PLP-dependent transferases"/>
    <property type="match status" value="1"/>
</dbReference>
<evidence type="ECO:0000259" key="3">
    <source>
        <dbReference type="Pfam" id="PF00155"/>
    </source>
</evidence>
<comment type="cofactor">
    <cofactor evidence="1">
        <name>pyridoxal 5'-phosphate</name>
        <dbReference type="ChEBI" id="CHEBI:597326"/>
    </cofactor>
</comment>
<sequence>MTARTPTGLGVDAKQRLIQQALARRRSEPEQASGATLEQAQQAAQKVPEAFYRFDQYPGYQHLRVMQQTGARMGLSSPFFRLHQGTAGAQTDIAERRYVNFASYNYLGYSGHAEVAEAAKAAIDRYGTSVSASRPVSGDRPLHRELERELAELYQVDDAVVMVSGHATNVTTIGYLFGPRDLVLHDELIHNSVLQGIQLSGARRLSFAHNDWQALDRLLGEQRQHFERVLVVVEGIYSMDGDYPDLPRFVELKRKHKVFLMVDEAHSLGVMGRTGQGIREHFQLAGDDVDIWMGTLSKTLASCGGYIAGCSALVEHLKFFAPGFLYSVGMPPSVTAAALAAVRLLKADQGERVGQLQARGELFLRLAIAAGLDTATSTGLAVIPVITGSSFKAGRLSSALFERGINAQPIVYPAVPEQAARVRFFVSCEHSEAQIRETVAIVAEEMARLA</sequence>
<dbReference type="InterPro" id="IPR015421">
    <property type="entry name" value="PyrdxlP-dep_Trfase_major"/>
</dbReference>
<dbReference type="Gene3D" id="3.90.1150.10">
    <property type="entry name" value="Aspartate Aminotransferase, domain 1"/>
    <property type="match status" value="1"/>
</dbReference>
<dbReference type="PANTHER" id="PTHR13693">
    <property type="entry name" value="CLASS II AMINOTRANSFERASE/8-AMINO-7-OXONONANOATE SYNTHASE"/>
    <property type="match status" value="1"/>
</dbReference>
<proteinExistence type="predicted"/>
<dbReference type="InterPro" id="IPR004839">
    <property type="entry name" value="Aminotransferase_I/II_large"/>
</dbReference>
<keyword evidence="2" id="KW-0808">Transferase</keyword>
<dbReference type="InterPro" id="IPR050087">
    <property type="entry name" value="AON_synthase_class-II"/>
</dbReference>
<reference evidence="4 5" key="1">
    <citation type="submission" date="2014-09" db="EMBL/GenBank/DDBJ databases">
        <authorList>
            <person name="Chan K.-G."/>
        </authorList>
    </citation>
    <scope>NUCLEOTIDE SEQUENCE [LARGE SCALE GENOMIC DNA]</scope>
    <source>
        <strain evidence="4 5">ND07</strain>
    </source>
</reference>
<dbReference type="eggNOG" id="COG0156">
    <property type="taxonomic scope" value="Bacteria"/>
</dbReference>
<dbReference type="GO" id="GO:0016740">
    <property type="term" value="F:transferase activity"/>
    <property type="evidence" value="ECO:0007669"/>
    <property type="project" value="UniProtKB-KW"/>
</dbReference>
<dbReference type="Pfam" id="PF00155">
    <property type="entry name" value="Aminotran_1_2"/>
    <property type="match status" value="1"/>
</dbReference>
<dbReference type="KEGG" id="psw:LK03_12005"/>
<dbReference type="GO" id="GO:0030170">
    <property type="term" value="F:pyridoxal phosphate binding"/>
    <property type="evidence" value="ECO:0007669"/>
    <property type="project" value="InterPro"/>
</dbReference>
<dbReference type="STRING" id="157783.LK03_12005"/>
<name>A0A089WS25_9PSED</name>
<evidence type="ECO:0000313" key="4">
    <source>
        <dbReference type="EMBL" id="AIR89974.1"/>
    </source>
</evidence>
<gene>
    <name evidence="4" type="ORF">LK03_12005</name>
</gene>
<dbReference type="EMBL" id="CP009455">
    <property type="protein sequence ID" value="AIR89974.1"/>
    <property type="molecule type" value="Genomic_DNA"/>
</dbReference>
<dbReference type="Proteomes" id="UP000029493">
    <property type="component" value="Chromosome"/>
</dbReference>
<evidence type="ECO:0000256" key="2">
    <source>
        <dbReference type="ARBA" id="ARBA00022679"/>
    </source>
</evidence>
<dbReference type="Gene3D" id="3.40.640.10">
    <property type="entry name" value="Type I PLP-dependent aspartate aminotransferase-like (Major domain)"/>
    <property type="match status" value="1"/>
</dbReference>
<dbReference type="OrthoDB" id="9807157at2"/>
<keyword evidence="5" id="KW-1185">Reference proteome</keyword>
<dbReference type="PANTHER" id="PTHR13693:SF3">
    <property type="entry name" value="LD36009P"/>
    <property type="match status" value="1"/>
</dbReference>
<organism evidence="4 5">
    <name type="scientific">Pseudomonas cremoricolorata</name>
    <dbReference type="NCBI Taxonomy" id="157783"/>
    <lineage>
        <taxon>Bacteria</taxon>
        <taxon>Pseudomonadati</taxon>
        <taxon>Pseudomonadota</taxon>
        <taxon>Gammaproteobacteria</taxon>
        <taxon>Pseudomonadales</taxon>
        <taxon>Pseudomonadaceae</taxon>
        <taxon>Pseudomonas</taxon>
    </lineage>
</organism>
<evidence type="ECO:0000256" key="1">
    <source>
        <dbReference type="ARBA" id="ARBA00001933"/>
    </source>
</evidence>
<dbReference type="AlphaFoldDB" id="A0A089WS25"/>
<dbReference type="CDD" id="cd06454">
    <property type="entry name" value="KBL_like"/>
    <property type="match status" value="1"/>
</dbReference>
<accession>A0A089WS25</accession>
<evidence type="ECO:0000313" key="5">
    <source>
        <dbReference type="Proteomes" id="UP000029493"/>
    </source>
</evidence>
<protein>
    <submittedName>
        <fullName evidence="4">8-amino-7-oxononanoate synthase</fullName>
    </submittedName>
</protein>
<feature type="domain" description="Aminotransferase class I/classII large" evidence="3">
    <location>
        <begin position="98"/>
        <end position="439"/>
    </location>
</feature>
<dbReference type="InterPro" id="IPR015424">
    <property type="entry name" value="PyrdxlP-dep_Trfase"/>
</dbReference>
<dbReference type="RefSeq" id="WP_038412571.1">
    <property type="nucleotide sequence ID" value="NZ_CP009455.1"/>
</dbReference>